<dbReference type="EMBL" id="ACGP01000134">
    <property type="protein sequence ID" value="EEI24469.1"/>
    <property type="molecule type" value="Genomic_DNA"/>
</dbReference>
<dbReference type="SMR" id="C0XJJ7"/>
<keyword evidence="1" id="KW-0812">Transmembrane</keyword>
<gene>
    <name evidence="2" type="ORF">HMPREF0519_1408</name>
</gene>
<dbReference type="RefSeq" id="WP_003634429.1">
    <property type="nucleotide sequence ID" value="NZ_AZDF01000029.1"/>
</dbReference>
<feature type="transmembrane region" description="Helical" evidence="1">
    <location>
        <begin position="35"/>
        <end position="53"/>
    </location>
</feature>
<keyword evidence="1" id="KW-0472">Membrane</keyword>
<protein>
    <submittedName>
        <fullName evidence="2">Uncharacterized protein</fullName>
    </submittedName>
</protein>
<sequence length="64" mass="7257">MHKIFAVISILWLIVVVTVALITMHLVIKGNYENVFLLFVPVLAVGYPISRYLNHQLLHGSVNK</sequence>
<feature type="transmembrane region" description="Helical" evidence="1">
    <location>
        <begin position="6"/>
        <end position="28"/>
    </location>
</feature>
<dbReference type="Proteomes" id="UP000003752">
    <property type="component" value="Unassembled WGS sequence"/>
</dbReference>
<evidence type="ECO:0000256" key="1">
    <source>
        <dbReference type="SAM" id="Phobius"/>
    </source>
</evidence>
<keyword evidence="1" id="KW-1133">Transmembrane helix</keyword>
<dbReference type="HOGENOM" id="CLU_2862132_0_0_9"/>
<comment type="caution">
    <text evidence="2">The sequence shown here is derived from an EMBL/GenBank/DDBJ whole genome shotgun (WGS) entry which is preliminary data.</text>
</comment>
<organism evidence="2 3">
    <name type="scientific">Lentilactobacillus hilgardii (strain ATCC 8290 / DSM 20176 / CCUG 30140 / JCM 1155 / KCTC 3500 / NBRC 15886 / NCIMB 8040 / NRRL B-1843 / 9)</name>
    <dbReference type="NCBI Taxonomy" id="1423757"/>
    <lineage>
        <taxon>Bacteria</taxon>
        <taxon>Bacillati</taxon>
        <taxon>Bacillota</taxon>
        <taxon>Bacilli</taxon>
        <taxon>Lactobacillales</taxon>
        <taxon>Lactobacillaceae</taxon>
        <taxon>Lentilactobacillus</taxon>
    </lineage>
</organism>
<dbReference type="AlphaFoldDB" id="C0XJJ7"/>
<proteinExistence type="predicted"/>
<evidence type="ECO:0000313" key="3">
    <source>
        <dbReference type="Proteomes" id="UP000003752"/>
    </source>
</evidence>
<reference evidence="2 3" key="1">
    <citation type="submission" date="2009-01" db="EMBL/GenBank/DDBJ databases">
        <authorList>
            <person name="Qin X."/>
            <person name="Bachman B."/>
            <person name="Battles P."/>
            <person name="Bell A."/>
            <person name="Bess C."/>
            <person name="Bickham C."/>
            <person name="Chaboub L."/>
            <person name="Chen D."/>
            <person name="Coyle M."/>
            <person name="Deiros D.R."/>
            <person name="Dinh H."/>
            <person name="Forbes L."/>
            <person name="Fowler G."/>
            <person name="Francisco L."/>
            <person name="Fu Q."/>
            <person name="Gubbala S."/>
            <person name="Hale W."/>
            <person name="Han Y."/>
            <person name="Hemphill L."/>
            <person name="Highlander S.K."/>
            <person name="Hirani K."/>
            <person name="Hogues M."/>
            <person name="Jackson L."/>
            <person name="Jakkamsetti A."/>
            <person name="Javaid M."/>
            <person name="Jiang H."/>
            <person name="Korchina V."/>
            <person name="Kovar C."/>
            <person name="Lara F."/>
            <person name="Lee S."/>
            <person name="Mata R."/>
            <person name="Mathew T."/>
            <person name="Moen C."/>
            <person name="Morales K."/>
            <person name="Munidasa M."/>
            <person name="Nazareth L."/>
            <person name="Ngo R."/>
            <person name="Nguyen L."/>
            <person name="Okwuonu G."/>
            <person name="Ongeri F."/>
            <person name="Patil S."/>
            <person name="Petrosino J."/>
            <person name="Pham C."/>
            <person name="Pham P."/>
            <person name="Pu L.-L."/>
            <person name="Puazo M."/>
            <person name="Raj R."/>
            <person name="Reid J."/>
            <person name="Rouhana J."/>
            <person name="Saada N."/>
            <person name="Shang Y."/>
            <person name="Simmons D."/>
            <person name="Thornton R."/>
            <person name="Warren J."/>
            <person name="Weissenberger G."/>
            <person name="Zhang J."/>
            <person name="Zhang L."/>
            <person name="Zhou C."/>
            <person name="Zhu D."/>
            <person name="Muzny D."/>
            <person name="Worley K."/>
            <person name="Gibbs R."/>
        </authorList>
    </citation>
    <scope>NUCLEOTIDE SEQUENCE [LARGE SCALE GENOMIC DNA]</scope>
    <source>
        <strain evidence="3">ATCC 8290 / DSM 20176 / CCUG 30140 / JCM 1155 / KCTC 3500 / NBRC 15886 / NCIMB 8040 / NRRL B-1843 / 9</strain>
    </source>
</reference>
<accession>C0XJJ7</accession>
<name>C0XJJ7_LENH9</name>
<keyword evidence="3" id="KW-1185">Reference proteome</keyword>
<evidence type="ECO:0000313" key="2">
    <source>
        <dbReference type="EMBL" id="EEI24469.1"/>
    </source>
</evidence>